<dbReference type="GO" id="GO:0005891">
    <property type="term" value="C:voltage-gated calcium channel complex"/>
    <property type="evidence" value="ECO:0007669"/>
    <property type="project" value="TreeGrafter"/>
</dbReference>
<dbReference type="OrthoDB" id="1922840at2759"/>
<dbReference type="CDD" id="cd00037">
    <property type="entry name" value="CLECT"/>
    <property type="match status" value="1"/>
</dbReference>
<evidence type="ECO:0008006" key="5">
    <source>
        <dbReference type="Google" id="ProtNLM"/>
    </source>
</evidence>
<dbReference type="SMART" id="SM00034">
    <property type="entry name" value="CLECT"/>
    <property type="match status" value="1"/>
</dbReference>
<proteinExistence type="predicted"/>
<dbReference type="SMART" id="SM00327">
    <property type="entry name" value="VWA"/>
    <property type="match status" value="1"/>
</dbReference>
<dbReference type="InterPro" id="IPR001304">
    <property type="entry name" value="C-type_lectin-like"/>
</dbReference>
<name>A0A8S1JGI8_9CHLO</name>
<dbReference type="InterPro" id="IPR002035">
    <property type="entry name" value="VWF_A"/>
</dbReference>
<gene>
    <name evidence="3" type="ORF">OSTQU699_LOCUS10777</name>
</gene>
<accession>A0A8S1JGI8</accession>
<dbReference type="GO" id="GO:0005245">
    <property type="term" value="F:voltage-gated calcium channel activity"/>
    <property type="evidence" value="ECO:0007669"/>
    <property type="project" value="TreeGrafter"/>
</dbReference>
<reference evidence="3" key="1">
    <citation type="submission" date="2020-12" db="EMBL/GenBank/DDBJ databases">
        <authorList>
            <person name="Iha C."/>
        </authorList>
    </citation>
    <scope>NUCLEOTIDE SEQUENCE</scope>
</reference>
<dbReference type="PROSITE" id="PS50041">
    <property type="entry name" value="C_TYPE_LECTIN_2"/>
    <property type="match status" value="1"/>
</dbReference>
<dbReference type="Proteomes" id="UP000708148">
    <property type="component" value="Unassembled WGS sequence"/>
</dbReference>
<dbReference type="InterPro" id="IPR051173">
    <property type="entry name" value="Ca_channel_alpha-2/delta"/>
</dbReference>
<dbReference type="SUPFAM" id="SSF56436">
    <property type="entry name" value="C-type lectin-like"/>
    <property type="match status" value="1"/>
</dbReference>
<dbReference type="InterPro" id="IPR016187">
    <property type="entry name" value="CTDL_fold"/>
</dbReference>
<keyword evidence="4" id="KW-1185">Reference proteome</keyword>
<evidence type="ECO:0000259" key="1">
    <source>
        <dbReference type="PROSITE" id="PS50041"/>
    </source>
</evidence>
<evidence type="ECO:0000313" key="3">
    <source>
        <dbReference type="EMBL" id="CAD7705422.1"/>
    </source>
</evidence>
<dbReference type="Pfam" id="PF13519">
    <property type="entry name" value="VWA_2"/>
    <property type="match status" value="1"/>
</dbReference>
<dbReference type="InterPro" id="IPR016186">
    <property type="entry name" value="C-type_lectin-like/link_sf"/>
</dbReference>
<feature type="domain" description="C-type lectin" evidence="1">
    <location>
        <begin position="474"/>
        <end position="600"/>
    </location>
</feature>
<comment type="caution">
    <text evidence="3">The sequence shown here is derived from an EMBL/GenBank/DDBJ whole genome shotgun (WGS) entry which is preliminary data.</text>
</comment>
<dbReference type="PANTHER" id="PTHR10166">
    <property type="entry name" value="VOLTAGE-DEPENDENT CALCIUM CHANNEL SUBUNIT ALPHA-2/DELTA-RELATED"/>
    <property type="match status" value="1"/>
</dbReference>
<evidence type="ECO:0000313" key="4">
    <source>
        <dbReference type="Proteomes" id="UP000708148"/>
    </source>
</evidence>
<dbReference type="PROSITE" id="PS50234">
    <property type="entry name" value="VWFA"/>
    <property type="match status" value="1"/>
</dbReference>
<dbReference type="Pfam" id="PF00059">
    <property type="entry name" value="Lectin_C"/>
    <property type="match status" value="1"/>
</dbReference>
<evidence type="ECO:0000259" key="2">
    <source>
        <dbReference type="PROSITE" id="PS50234"/>
    </source>
</evidence>
<dbReference type="EMBL" id="CAJHUC010003123">
    <property type="protein sequence ID" value="CAD7705422.1"/>
    <property type="molecule type" value="Genomic_DNA"/>
</dbReference>
<dbReference type="Gene3D" id="3.40.50.410">
    <property type="entry name" value="von Willebrand factor, type A domain"/>
    <property type="match status" value="1"/>
</dbReference>
<protein>
    <recommendedName>
        <fullName evidence="5">C-type lectin</fullName>
    </recommendedName>
</protein>
<dbReference type="Gene3D" id="3.10.100.10">
    <property type="entry name" value="Mannose-Binding Protein A, subunit A"/>
    <property type="match status" value="1"/>
</dbReference>
<organism evidence="3 4">
    <name type="scientific">Ostreobium quekettii</name>
    <dbReference type="NCBI Taxonomy" id="121088"/>
    <lineage>
        <taxon>Eukaryota</taxon>
        <taxon>Viridiplantae</taxon>
        <taxon>Chlorophyta</taxon>
        <taxon>core chlorophytes</taxon>
        <taxon>Ulvophyceae</taxon>
        <taxon>TCBD clade</taxon>
        <taxon>Bryopsidales</taxon>
        <taxon>Ostreobineae</taxon>
        <taxon>Ostreobiaceae</taxon>
        <taxon>Ostreobium</taxon>
    </lineage>
</organism>
<feature type="domain" description="VWFA" evidence="2">
    <location>
        <begin position="154"/>
        <end position="371"/>
    </location>
</feature>
<dbReference type="PANTHER" id="PTHR10166:SF37">
    <property type="entry name" value="STOLID, ISOFORM H"/>
    <property type="match status" value="1"/>
</dbReference>
<dbReference type="SUPFAM" id="SSF53300">
    <property type="entry name" value="vWA-like"/>
    <property type="match status" value="1"/>
</dbReference>
<dbReference type="AlphaFoldDB" id="A0A8S1JGI8"/>
<dbReference type="InterPro" id="IPR036465">
    <property type="entry name" value="vWFA_dom_sf"/>
</dbReference>
<sequence length="679" mass="73872">MAHRGREEAVEDCECSLHACGSAFRDSHECRKELGTAPACGNCTGQKLDFDNSFVLTPPGTNIDAMGSGVKDSICTFRKLDSVFLTANVHSESGGRAWTYVATTDGVMRSWPGRARERGDGVNVEDADEGLGSCKIYDPRTRPWYGAATSGPKDVVVLIDTSRTMLEPDNPFVEGSATRWDNARAALLNLLDTFSLTDHVNVVEFSDAAFPIVPGGLVPATNENVEQIKEALEIIRPQGDKDFRVGLDAAFDVLIKASKTADDDKPRTANCQKVIIFLTDGHDCTTTAQNCTMNTPESSPPVDAVHDFVAKQQDKLEAAGSERAHIFPVSFGLDGDDKIPKQLACANEGVWGRIMSGDDPLVVLHAYTSYLASRRRDAGVVWTRQYADEFGLGPVFTAAKPIHGPRTSRGEGGALLGVAGHDVRVEDFQALSPKFEGVVQRLETRRTQCNDTNFSACELPILRGRSGECPEDFMSSMCYYFDKTDSFYIAPDTPLLPYDKADVFCQSLGGKLAEMQDTGEEELVTGLASNSGSWIGLRRDGNFVWRWASSGVEVEPTSELWAFTRGLNDAGKACGSVDRRGVRHSVEPADCTTEARFICEFAAEAEPDVCTRESDLVRVDKDYEYAVRPLSTCKTEDEALLVVTEATAAAELLPPDRVVCPLGEPATTFKLQCCAECPP</sequence>